<dbReference type="Gene3D" id="3.40.50.10320">
    <property type="entry name" value="LmbE-like"/>
    <property type="match status" value="1"/>
</dbReference>
<protein>
    <submittedName>
        <fullName evidence="2">GlcNAc-PI de-N-acetylase</fullName>
    </submittedName>
</protein>
<dbReference type="Pfam" id="PF02585">
    <property type="entry name" value="PIG-L"/>
    <property type="match status" value="1"/>
</dbReference>
<accession>A0A8H9LC46</accession>
<sequence length="248" mass="26609">MPNHEEGLLVLDEAEFKKVLMVVAHPDDIDFGAAGTVARLTEAGAEVAYCLVTDGDAGGFDRAVDNGGMAALRRTEQTAAAKCVGVSDLRFLGYQDGAVEQTLGLRRDIARVIRQARPDLVITSTPERNYARISPSHPDHRAVGGATLDAVYPDARNPYAFPELLADEGLEAWTVREVWLTGGMTPDHYVDVTSTVDRKIAALRAHESQTSHIPDLDGMIRGMLSGHAAAAGLPEGSYAEAFQRVITA</sequence>
<comment type="caution">
    <text evidence="2">The sequence shown here is derived from an EMBL/GenBank/DDBJ whole genome shotgun (WGS) entry which is preliminary data.</text>
</comment>
<gene>
    <name evidence="2" type="ORF">GCM10011574_14520</name>
</gene>
<dbReference type="PANTHER" id="PTHR12993:SF28">
    <property type="entry name" value="LMBE FAMILY PROTEIN"/>
    <property type="match status" value="1"/>
</dbReference>
<evidence type="ECO:0000313" key="2">
    <source>
        <dbReference type="EMBL" id="GGO03990.1"/>
    </source>
</evidence>
<keyword evidence="3" id="KW-1185">Reference proteome</keyword>
<evidence type="ECO:0000256" key="1">
    <source>
        <dbReference type="ARBA" id="ARBA00022833"/>
    </source>
</evidence>
<reference evidence="2" key="1">
    <citation type="journal article" date="2014" name="Int. J. Syst. Evol. Microbiol.">
        <title>Complete genome sequence of Corynebacterium casei LMG S-19264T (=DSM 44701T), isolated from a smear-ripened cheese.</title>
        <authorList>
            <consortium name="US DOE Joint Genome Institute (JGI-PGF)"/>
            <person name="Walter F."/>
            <person name="Albersmeier A."/>
            <person name="Kalinowski J."/>
            <person name="Ruckert C."/>
        </authorList>
    </citation>
    <scope>NUCLEOTIDE SEQUENCE</scope>
    <source>
        <strain evidence="2">CGMCC 4.7138</strain>
    </source>
</reference>
<reference evidence="2" key="2">
    <citation type="submission" date="2020-09" db="EMBL/GenBank/DDBJ databases">
        <authorList>
            <person name="Sun Q."/>
            <person name="Zhou Y."/>
        </authorList>
    </citation>
    <scope>NUCLEOTIDE SEQUENCE</scope>
    <source>
        <strain evidence="2">CGMCC 4.7138</strain>
    </source>
</reference>
<dbReference type="GO" id="GO:0016811">
    <property type="term" value="F:hydrolase activity, acting on carbon-nitrogen (but not peptide) bonds, in linear amides"/>
    <property type="evidence" value="ECO:0007669"/>
    <property type="project" value="TreeGrafter"/>
</dbReference>
<organism evidence="2 3">
    <name type="scientific">Microbispora bryophytorum</name>
    <dbReference type="NCBI Taxonomy" id="1460882"/>
    <lineage>
        <taxon>Bacteria</taxon>
        <taxon>Bacillati</taxon>
        <taxon>Actinomycetota</taxon>
        <taxon>Actinomycetes</taxon>
        <taxon>Streptosporangiales</taxon>
        <taxon>Streptosporangiaceae</taxon>
        <taxon>Microbispora</taxon>
    </lineage>
</organism>
<dbReference type="GO" id="GO:0016137">
    <property type="term" value="P:glycoside metabolic process"/>
    <property type="evidence" value="ECO:0007669"/>
    <property type="project" value="UniProtKB-ARBA"/>
</dbReference>
<evidence type="ECO:0000313" key="3">
    <source>
        <dbReference type="Proteomes" id="UP000653480"/>
    </source>
</evidence>
<dbReference type="SUPFAM" id="SSF102588">
    <property type="entry name" value="LmbE-like"/>
    <property type="match status" value="1"/>
</dbReference>
<keyword evidence="1" id="KW-0862">Zinc</keyword>
<proteinExistence type="predicted"/>
<dbReference type="AlphaFoldDB" id="A0A8H9LC46"/>
<dbReference type="EMBL" id="BMMN01000002">
    <property type="protein sequence ID" value="GGO03990.1"/>
    <property type="molecule type" value="Genomic_DNA"/>
</dbReference>
<name>A0A8H9LC46_9ACTN</name>
<dbReference type="PANTHER" id="PTHR12993">
    <property type="entry name" value="N-ACETYLGLUCOSAMINYL-PHOSPHATIDYLINOSITOL DE-N-ACETYLASE-RELATED"/>
    <property type="match status" value="1"/>
</dbReference>
<dbReference type="InterPro" id="IPR024078">
    <property type="entry name" value="LmbE-like_dom_sf"/>
</dbReference>
<dbReference type="Proteomes" id="UP000653480">
    <property type="component" value="Unassembled WGS sequence"/>
</dbReference>
<dbReference type="InterPro" id="IPR003737">
    <property type="entry name" value="GlcNAc_PI_deacetylase-related"/>
</dbReference>